<evidence type="ECO:0000313" key="11">
    <source>
        <dbReference type="EMBL" id="JAC77415.1"/>
    </source>
</evidence>
<dbReference type="PANTHER" id="PTHR47429">
    <property type="entry name" value="PROTEIN TWIN LOV 1"/>
    <property type="match status" value="1"/>
</dbReference>
<dbReference type="SUPFAM" id="SSF55785">
    <property type="entry name" value="PYP-like sensor domain (PAS domain)"/>
    <property type="match status" value="1"/>
</dbReference>
<evidence type="ECO:0000256" key="6">
    <source>
        <dbReference type="SAM" id="MobiDB-lite"/>
    </source>
</evidence>
<keyword evidence="11" id="KW-0418">Kinase</keyword>
<dbReference type="EMBL" id="GBEZ01020820">
    <property type="protein sequence ID" value="JAC65881.1"/>
    <property type="molecule type" value="Transcribed_RNA"/>
</dbReference>
<reference evidence="11" key="1">
    <citation type="submission" date="2014-05" db="EMBL/GenBank/DDBJ databases">
        <title>The transcriptome of the halophilic microalga Tetraselmis sp. GSL018 isolated from the Great Salt Lake, Utah.</title>
        <authorList>
            <person name="Jinkerson R.E."/>
            <person name="D'Adamo S."/>
            <person name="Posewitz M.C."/>
        </authorList>
    </citation>
    <scope>NUCLEOTIDE SEQUENCE</scope>
    <source>
        <strain evidence="11">GSL018</strain>
    </source>
</reference>
<keyword evidence="5" id="KW-0157">Chromophore</keyword>
<dbReference type="InterPro" id="IPR000014">
    <property type="entry name" value="PAS"/>
</dbReference>
<dbReference type="EMBL" id="GBEZ01019235">
    <property type="protein sequence ID" value="JAC67297.1"/>
    <property type="molecule type" value="Transcribed_RNA"/>
</dbReference>
<evidence type="ECO:0000313" key="8">
    <source>
        <dbReference type="EMBL" id="JAC65881.1"/>
    </source>
</evidence>
<keyword evidence="2" id="KW-0716">Sensory transduction</keyword>
<dbReference type="SMART" id="SM00091">
    <property type="entry name" value="PAS"/>
    <property type="match status" value="1"/>
</dbReference>
<dbReference type="Gene3D" id="3.60.20.10">
    <property type="entry name" value="Glutamine Phosphoribosylpyrophosphate, subunit 1, domain 1"/>
    <property type="match status" value="1"/>
</dbReference>
<evidence type="ECO:0000256" key="2">
    <source>
        <dbReference type="ARBA" id="ARBA00022606"/>
    </source>
</evidence>
<proteinExistence type="predicted"/>
<feature type="region of interest" description="Disordered" evidence="6">
    <location>
        <begin position="439"/>
        <end position="458"/>
    </location>
</feature>
<feature type="domain" description="PAS" evidence="7">
    <location>
        <begin position="304"/>
        <end position="353"/>
    </location>
</feature>
<evidence type="ECO:0000256" key="3">
    <source>
        <dbReference type="ARBA" id="ARBA00022630"/>
    </source>
</evidence>
<dbReference type="GO" id="GO:0009881">
    <property type="term" value="F:photoreceptor activity"/>
    <property type="evidence" value="ECO:0007669"/>
    <property type="project" value="UniProtKB-KW"/>
</dbReference>
<dbReference type="Pfam" id="PF13426">
    <property type="entry name" value="PAS_9"/>
    <property type="match status" value="1"/>
</dbReference>
<dbReference type="EMBL" id="GBEZ01008096">
    <property type="protein sequence ID" value="JAC77415.1"/>
    <property type="molecule type" value="Transcribed_RNA"/>
</dbReference>
<dbReference type="InterPro" id="IPR024286">
    <property type="entry name" value="DUF3700"/>
</dbReference>
<name>A0A061S3C1_9CHLO</name>
<gene>
    <name evidence="9" type="ORF">TSPGSL018_11506</name>
    <name evidence="8" type="ORF">TSPGSL018_15018</name>
    <name evidence="11" type="ORF">TSPGSL018_17750</name>
    <name evidence="10" type="ORF">TSPGSL018_27541</name>
</gene>
<evidence type="ECO:0000259" key="7">
    <source>
        <dbReference type="PROSITE" id="PS50112"/>
    </source>
</evidence>
<keyword evidence="11" id="KW-0808">Transferase</keyword>
<dbReference type="SUPFAM" id="SSF56235">
    <property type="entry name" value="N-terminal nucleophile aminohydrolases (Ntn hydrolases)"/>
    <property type="match status" value="1"/>
</dbReference>
<evidence type="ECO:0000256" key="4">
    <source>
        <dbReference type="ARBA" id="ARBA00022643"/>
    </source>
</evidence>
<evidence type="ECO:0000256" key="1">
    <source>
        <dbReference type="ARBA" id="ARBA00022543"/>
    </source>
</evidence>
<evidence type="ECO:0000313" key="10">
    <source>
        <dbReference type="EMBL" id="JAC73884.1"/>
    </source>
</evidence>
<dbReference type="Pfam" id="PF12481">
    <property type="entry name" value="DUF3700"/>
    <property type="match status" value="1"/>
</dbReference>
<dbReference type="AlphaFoldDB" id="A0A061S3C1"/>
<dbReference type="Gene3D" id="3.30.450.20">
    <property type="entry name" value="PAS domain"/>
    <property type="match status" value="1"/>
</dbReference>
<dbReference type="CDD" id="cd00130">
    <property type="entry name" value="PAS"/>
    <property type="match status" value="1"/>
</dbReference>
<dbReference type="SMART" id="SM01172">
    <property type="entry name" value="DUF3700"/>
    <property type="match status" value="1"/>
</dbReference>
<keyword evidence="4" id="KW-0288">FMN</keyword>
<evidence type="ECO:0000313" key="9">
    <source>
        <dbReference type="EMBL" id="JAC67297.1"/>
    </source>
</evidence>
<keyword evidence="1" id="KW-0600">Photoreceptor protein</keyword>
<accession>A0A061S3C1</accession>
<dbReference type="InterPro" id="IPR035965">
    <property type="entry name" value="PAS-like_dom_sf"/>
</dbReference>
<dbReference type="GO" id="GO:0016301">
    <property type="term" value="F:kinase activity"/>
    <property type="evidence" value="ECO:0007669"/>
    <property type="project" value="UniProtKB-KW"/>
</dbReference>
<dbReference type="NCBIfam" id="TIGR00229">
    <property type="entry name" value="sensory_box"/>
    <property type="match status" value="1"/>
</dbReference>
<evidence type="ECO:0000256" key="5">
    <source>
        <dbReference type="ARBA" id="ARBA00022991"/>
    </source>
</evidence>
<keyword evidence="1" id="KW-0675">Receptor</keyword>
<dbReference type="PANTHER" id="PTHR47429:SF2">
    <property type="entry name" value="PROTEIN TWIN LOV 1"/>
    <property type="match status" value="1"/>
</dbReference>
<dbReference type="InterPro" id="IPR029055">
    <property type="entry name" value="Ntn_hydrolases_N"/>
</dbReference>
<sequence length="495" mass="52513">MLNEDCFIFLSPPKYLEKGRNGRLQRPLVDVHLSEELNSFQFPGCNHSCIQLPGGGFAVGKAAAAVEGHVAAVISGLIENYAYLVKKYCAVDPDCQHAATRRLEDVKSLSPISPAQLLCRLYIRLGKGLVAKLRGQFSFVCYDSATIRVLAARDPSGRKQLFHGFTKHGSLVLSTSPAVVQGSCTEEVPPGFFKCGWNSPFQKYANELESVKRDTSAATTAALRALAGLKKPKPMASKEKPLQVKRISDARDLPEVVCDVPLTGPVTHQNSSTCTAVGEPQLPDTCPLGMDEALSAALAADSQQARLLSNLLDSAQGAFVVTDAQSPDNPIVYANKRFEEASGYSLAEVQGRNCRFLQAPPGHPRAPAPAASALRRSVAEGQARSARLLNYRKDGTPVWNDLCVLPVRSASGAVTHFVGLQTFHDLGLDPIRPEPFACTARSGAAPPSASPAPSPRGLSALGRSSSCNALGTLANRSQSCSDLLSAAAGRPGVAC</sequence>
<keyword evidence="3" id="KW-0285">Flavoprotein</keyword>
<dbReference type="EMBL" id="GBEZ01011955">
    <property type="protein sequence ID" value="JAC73884.1"/>
    <property type="molecule type" value="Transcribed_RNA"/>
</dbReference>
<dbReference type="GO" id="GO:0005634">
    <property type="term" value="C:nucleus"/>
    <property type="evidence" value="ECO:0007669"/>
    <property type="project" value="TreeGrafter"/>
</dbReference>
<organism evidence="11">
    <name type="scientific">Tetraselmis sp. GSL018</name>
    <dbReference type="NCBI Taxonomy" id="582737"/>
    <lineage>
        <taxon>Eukaryota</taxon>
        <taxon>Viridiplantae</taxon>
        <taxon>Chlorophyta</taxon>
        <taxon>core chlorophytes</taxon>
        <taxon>Chlorodendrophyceae</taxon>
        <taxon>Chlorodendrales</taxon>
        <taxon>Chlorodendraceae</taxon>
        <taxon>Tetraselmis</taxon>
    </lineage>
</organism>
<protein>
    <submittedName>
        <fullName evidence="11">Pas pac sensor signal transduction histidine kinase</fullName>
    </submittedName>
</protein>
<dbReference type="PROSITE" id="PS50112">
    <property type="entry name" value="PAS"/>
    <property type="match status" value="1"/>
</dbReference>